<dbReference type="Pfam" id="PF08011">
    <property type="entry name" value="PDDEXK_9"/>
    <property type="match status" value="1"/>
</dbReference>
<dbReference type="InterPro" id="IPR012547">
    <property type="entry name" value="PDDEXK_9"/>
</dbReference>
<evidence type="ECO:0000259" key="1">
    <source>
        <dbReference type="Pfam" id="PF09820"/>
    </source>
</evidence>
<reference evidence="2 3" key="1">
    <citation type="submission" date="2021-10" db="EMBL/GenBank/DDBJ databases">
        <title>Anaerobic single-cell dispensing facilitates the cultivation of human gut bacteria.</title>
        <authorList>
            <person name="Afrizal A."/>
        </authorList>
    </citation>
    <scope>NUCLEOTIDE SEQUENCE [LARGE SCALE GENOMIC DNA]</scope>
    <source>
        <strain evidence="2 3">CLA-AA-H200</strain>
    </source>
</reference>
<organism evidence="2 3">
    <name type="scientific">Ruminococcus turbiniformis</name>
    <dbReference type="NCBI Taxonomy" id="2881258"/>
    <lineage>
        <taxon>Bacteria</taxon>
        <taxon>Bacillati</taxon>
        <taxon>Bacillota</taxon>
        <taxon>Clostridia</taxon>
        <taxon>Eubacteriales</taxon>
        <taxon>Oscillospiraceae</taxon>
        <taxon>Ruminococcus</taxon>
    </lineage>
</organism>
<sequence>MDKMRLPVGIENFEEIHTDNYYYVDKTSMIRDLIYRRGKVNLFTRPRRFGKSLNMSMLKEFFEIGSDPQLFDGLHIASETQLCREYMGKFPVISVSLKDVNGTDYKTARSLICSVIGEEALRFYDILINSKKLNEIEKDRYRQLITIDYENRESFLMPDTVLMGSLKLLSMLLEKHYDSKVIILIDEYDVPLAKANEKQYYSEMVLLIRNMFDRALKTNNSLYFAVLTGCLRVSKESIFTGLNNPTVFSITDEDCDSYFGFTDNEMREMLAYYNLEDKHEAIREWYDGYRFGDTDVYCPWDVVNYVNKLLVNRELTPQDYWSNTSSNDIVKHFIEKVGDGLSKTEIEDLIAGETVMKEIHEDLTYDRLYDSADNIWSVLFTTGYLTQRGTSDGRVYQLAIPNMEIRNLFKNQIMDMFKESVSKDGETLLAFCNALAAGNARETERLFTEYLGRTISIRDTFARKPTKENFYHGILLGILGFKSGWYVKSNRESGNGYSDIFIKVEDKDIGIIIEIKYAEKEDLTAACENALRQIDMRNYTEEFHQAGVVTVLKYGIACFRKKCRVLVEKENN</sequence>
<gene>
    <name evidence="2" type="ORF">LKD70_16765</name>
</gene>
<dbReference type="SUPFAM" id="SSF52540">
    <property type="entry name" value="P-loop containing nucleoside triphosphate hydrolases"/>
    <property type="match status" value="1"/>
</dbReference>
<keyword evidence="3" id="KW-1185">Reference proteome</keyword>
<dbReference type="Proteomes" id="UP001198151">
    <property type="component" value="Unassembled WGS sequence"/>
</dbReference>
<dbReference type="InterPro" id="IPR018631">
    <property type="entry name" value="AAA-ATPase-like_dom"/>
</dbReference>
<comment type="caution">
    <text evidence="2">The sequence shown here is derived from an EMBL/GenBank/DDBJ whole genome shotgun (WGS) entry which is preliminary data.</text>
</comment>
<dbReference type="GO" id="GO:0005524">
    <property type="term" value="F:ATP binding"/>
    <property type="evidence" value="ECO:0007669"/>
    <property type="project" value="UniProtKB-KW"/>
</dbReference>
<protein>
    <submittedName>
        <fullName evidence="2">ATP-binding protein</fullName>
    </submittedName>
</protein>
<name>A0ABS8G164_9FIRM</name>
<dbReference type="PANTHER" id="PTHR34825">
    <property type="entry name" value="CONSERVED PROTEIN, WITH A WEAK D-GALACTARATE DEHYDRATASE/ALTRONATE HYDROLASE DOMAIN"/>
    <property type="match status" value="1"/>
</dbReference>
<keyword evidence="2" id="KW-0067">ATP-binding</keyword>
<dbReference type="PANTHER" id="PTHR34825:SF1">
    <property type="entry name" value="AAA-ATPASE-LIKE DOMAIN-CONTAINING PROTEIN"/>
    <property type="match status" value="1"/>
</dbReference>
<accession>A0ABS8G164</accession>
<dbReference type="EMBL" id="JAJEQX010000046">
    <property type="protein sequence ID" value="MCC2256045.1"/>
    <property type="molecule type" value="Genomic_DNA"/>
</dbReference>
<dbReference type="InterPro" id="IPR027417">
    <property type="entry name" value="P-loop_NTPase"/>
</dbReference>
<dbReference type="Pfam" id="PF09820">
    <property type="entry name" value="AAA-ATPase_like"/>
    <property type="match status" value="1"/>
</dbReference>
<proteinExistence type="predicted"/>
<evidence type="ECO:0000313" key="3">
    <source>
        <dbReference type="Proteomes" id="UP001198151"/>
    </source>
</evidence>
<evidence type="ECO:0000313" key="2">
    <source>
        <dbReference type="EMBL" id="MCC2256045.1"/>
    </source>
</evidence>
<feature type="domain" description="AAA-ATPase-like" evidence="1">
    <location>
        <begin position="7"/>
        <end position="239"/>
    </location>
</feature>
<keyword evidence="2" id="KW-0547">Nucleotide-binding</keyword>